<proteinExistence type="predicted"/>
<dbReference type="Pfam" id="PF14284">
    <property type="entry name" value="PcfJ"/>
    <property type="match status" value="1"/>
</dbReference>
<gene>
    <name evidence="1" type="ORF">ACFPLB_13590</name>
</gene>
<accession>A0ABW0H2Z4</accession>
<dbReference type="RefSeq" id="WP_378230525.1">
    <property type="nucleotide sequence ID" value="NZ_JBHSLL010000051.1"/>
</dbReference>
<dbReference type="InterPro" id="IPR025586">
    <property type="entry name" value="PcfJ"/>
</dbReference>
<evidence type="ECO:0000313" key="2">
    <source>
        <dbReference type="Proteomes" id="UP001596016"/>
    </source>
</evidence>
<keyword evidence="2" id="KW-1185">Reference proteome</keyword>
<dbReference type="EMBL" id="JBHSLL010000051">
    <property type="protein sequence ID" value="MFC5386993.1"/>
    <property type="molecule type" value="Genomic_DNA"/>
</dbReference>
<dbReference type="Proteomes" id="UP001596016">
    <property type="component" value="Unassembled WGS sequence"/>
</dbReference>
<name>A0ABW0H2Z4_9HYPH</name>
<comment type="caution">
    <text evidence="1">The sequence shown here is derived from an EMBL/GenBank/DDBJ whole genome shotgun (WGS) entry which is preliminary data.</text>
</comment>
<organism evidence="1 2">
    <name type="scientific">Aquamicrobium segne</name>
    <dbReference type="NCBI Taxonomy" id="469547"/>
    <lineage>
        <taxon>Bacteria</taxon>
        <taxon>Pseudomonadati</taxon>
        <taxon>Pseudomonadota</taxon>
        <taxon>Alphaproteobacteria</taxon>
        <taxon>Hyphomicrobiales</taxon>
        <taxon>Phyllobacteriaceae</taxon>
        <taxon>Aquamicrobium</taxon>
    </lineage>
</organism>
<sequence>MTCRTWNRLKSDAATLLIEACRPLSDQAEALEALSSVVALAELDFTVRIVDGRLEPDLRTRPNAMNHQLARELLDLIAEFATDHVSSARPDHDPALGGWIEERGFSDLMIILLEKGAEWQTLTDLARLVANAITSLAKRSRALAHAHVKKVVVRDLPAIASTQQNLSVMAAWLLAPETSGQPHRAEILQRRLQAATIYGALSMTLRQPDITEAIDTGRPLAPLLMARHTLTVAELRALRGARLLAHTIENHTDFHVAIEELKAHQVALCEWPGRGRPEQQAAWERSAWIKSPRQHFVRPDDLGPNGQGVTDAIEALRQDLLRPIVVERIRLGGFRPNHQIGSFAQSLTLGGAKGGGQPRRLLLSGLHRAIVGPRKPKAFHEAVGIWHRRVASLSALRHERRADRPGWPRLCAPWVSPCGRFEVVALSSAADLVEEGRLLDHCVGGYYDICRRGDTQILSLREAGRRAATIEVKLGHETNDLTFEIGQFKARRNTAPLAHHHEGLREFLRAIRKGGHPVEAQAIARHRKRMRKIWDGNWHSDAMTLAHAREVFSFYLPLLPRGTPPDLDSWAESSGLNAVLDSTLAYLETGPRVEIDTYIPY</sequence>
<reference evidence="2" key="1">
    <citation type="journal article" date="2019" name="Int. J. Syst. Evol. Microbiol.">
        <title>The Global Catalogue of Microorganisms (GCM) 10K type strain sequencing project: providing services to taxonomists for standard genome sequencing and annotation.</title>
        <authorList>
            <consortium name="The Broad Institute Genomics Platform"/>
            <consortium name="The Broad Institute Genome Sequencing Center for Infectious Disease"/>
            <person name="Wu L."/>
            <person name="Ma J."/>
        </authorList>
    </citation>
    <scope>NUCLEOTIDE SEQUENCE [LARGE SCALE GENOMIC DNA]</scope>
    <source>
        <strain evidence="2">CGMCC 4.1415</strain>
    </source>
</reference>
<protein>
    <submittedName>
        <fullName evidence="1">PcfJ domain-containing protein</fullName>
    </submittedName>
</protein>
<evidence type="ECO:0000313" key="1">
    <source>
        <dbReference type="EMBL" id="MFC5386993.1"/>
    </source>
</evidence>